<gene>
    <name evidence="1" type="ORF">KI387_017525</name>
</gene>
<dbReference type="EMBL" id="JAHRHJ020000003">
    <property type="protein sequence ID" value="KAH9322886.1"/>
    <property type="molecule type" value="Genomic_DNA"/>
</dbReference>
<proteinExistence type="predicted"/>
<feature type="non-terminal residue" evidence="1">
    <location>
        <position position="60"/>
    </location>
</feature>
<comment type="caution">
    <text evidence="1">The sequence shown here is derived from an EMBL/GenBank/DDBJ whole genome shotgun (WGS) entry which is preliminary data.</text>
</comment>
<organism evidence="1 2">
    <name type="scientific">Taxus chinensis</name>
    <name type="common">Chinese yew</name>
    <name type="synonym">Taxus wallichiana var. chinensis</name>
    <dbReference type="NCBI Taxonomy" id="29808"/>
    <lineage>
        <taxon>Eukaryota</taxon>
        <taxon>Viridiplantae</taxon>
        <taxon>Streptophyta</taxon>
        <taxon>Embryophyta</taxon>
        <taxon>Tracheophyta</taxon>
        <taxon>Spermatophyta</taxon>
        <taxon>Pinopsida</taxon>
        <taxon>Pinidae</taxon>
        <taxon>Conifers II</taxon>
        <taxon>Cupressales</taxon>
        <taxon>Taxaceae</taxon>
        <taxon>Taxus</taxon>
    </lineage>
</organism>
<name>A0AA38GGY0_TAXCH</name>
<evidence type="ECO:0000313" key="1">
    <source>
        <dbReference type="EMBL" id="KAH9322886.1"/>
    </source>
</evidence>
<protein>
    <submittedName>
        <fullName evidence="1">Uncharacterized protein</fullName>
    </submittedName>
</protein>
<dbReference type="AlphaFoldDB" id="A0AA38GGY0"/>
<reference evidence="1 2" key="1">
    <citation type="journal article" date="2021" name="Nat. Plants">
        <title>The Taxus genome provides insights into paclitaxel biosynthesis.</title>
        <authorList>
            <person name="Xiong X."/>
            <person name="Gou J."/>
            <person name="Liao Q."/>
            <person name="Li Y."/>
            <person name="Zhou Q."/>
            <person name="Bi G."/>
            <person name="Li C."/>
            <person name="Du R."/>
            <person name="Wang X."/>
            <person name="Sun T."/>
            <person name="Guo L."/>
            <person name="Liang H."/>
            <person name="Lu P."/>
            <person name="Wu Y."/>
            <person name="Zhang Z."/>
            <person name="Ro D.K."/>
            <person name="Shang Y."/>
            <person name="Huang S."/>
            <person name="Yan J."/>
        </authorList>
    </citation>
    <scope>NUCLEOTIDE SEQUENCE [LARGE SCALE GENOMIC DNA]</scope>
    <source>
        <strain evidence="1">Ta-2019</strain>
    </source>
</reference>
<dbReference type="Proteomes" id="UP000824469">
    <property type="component" value="Unassembled WGS sequence"/>
</dbReference>
<keyword evidence="2" id="KW-1185">Reference proteome</keyword>
<evidence type="ECO:0000313" key="2">
    <source>
        <dbReference type="Proteomes" id="UP000824469"/>
    </source>
</evidence>
<sequence length="60" mass="6822">MHQVVEGERNGEKVDVGISDGQVKVMWKDGWRKDMFSMVGDEEVGDEELQDNELSLRGIL</sequence>
<accession>A0AA38GGY0</accession>